<reference evidence="2 4" key="1">
    <citation type="journal article" date="2019" name="Sci. Rep.">
        <title>Orb-weaving spider Araneus ventricosus genome elucidates the spidroin gene catalogue.</title>
        <authorList>
            <person name="Kono N."/>
            <person name="Nakamura H."/>
            <person name="Ohtoshi R."/>
            <person name="Moran D.A.P."/>
            <person name="Shinohara A."/>
            <person name="Yoshida Y."/>
            <person name="Fujiwara M."/>
            <person name="Mori M."/>
            <person name="Tomita M."/>
            <person name="Arakawa K."/>
        </authorList>
    </citation>
    <scope>NUCLEOTIDE SEQUENCE [LARGE SCALE GENOMIC DNA]</scope>
</reference>
<evidence type="ECO:0000256" key="1">
    <source>
        <dbReference type="SAM" id="MobiDB-lite"/>
    </source>
</evidence>
<organism evidence="2 4">
    <name type="scientific">Araneus ventricosus</name>
    <name type="common">Orbweaver spider</name>
    <name type="synonym">Epeira ventricosa</name>
    <dbReference type="NCBI Taxonomy" id="182803"/>
    <lineage>
        <taxon>Eukaryota</taxon>
        <taxon>Metazoa</taxon>
        <taxon>Ecdysozoa</taxon>
        <taxon>Arthropoda</taxon>
        <taxon>Chelicerata</taxon>
        <taxon>Arachnida</taxon>
        <taxon>Araneae</taxon>
        <taxon>Araneomorphae</taxon>
        <taxon>Entelegynae</taxon>
        <taxon>Araneoidea</taxon>
        <taxon>Araneidae</taxon>
        <taxon>Araneus</taxon>
    </lineage>
</organism>
<evidence type="ECO:0000313" key="2">
    <source>
        <dbReference type="EMBL" id="GBM70659.1"/>
    </source>
</evidence>
<sequence>MPLKKRASFGKSSAAKRVQNKTSETERIGQMLKGTQMKDIEKRQKIENADFARMLKEKLIEDGEKLKRNIMNAFKAERRRRQAGRKSCVLNVTQGSLSTYY</sequence>
<evidence type="ECO:0000313" key="3">
    <source>
        <dbReference type="EMBL" id="GBN24869.1"/>
    </source>
</evidence>
<dbReference type="EMBL" id="BGPR01002265">
    <property type="protein sequence ID" value="GBM70659.1"/>
    <property type="molecule type" value="Genomic_DNA"/>
</dbReference>
<accession>A0A4Y2I0E0</accession>
<gene>
    <name evidence="3" type="ORF">AVEN_167847_1</name>
    <name evidence="2" type="ORF">AVEN_187330_1</name>
</gene>
<keyword evidence="4" id="KW-1185">Reference proteome</keyword>
<comment type="caution">
    <text evidence="2">The sequence shown here is derived from an EMBL/GenBank/DDBJ whole genome shotgun (WGS) entry which is preliminary data.</text>
</comment>
<dbReference type="AlphaFoldDB" id="A0A4Y2I0E0"/>
<protein>
    <submittedName>
        <fullName evidence="2">Uncharacterized protein</fullName>
    </submittedName>
</protein>
<dbReference type="Proteomes" id="UP000499080">
    <property type="component" value="Unassembled WGS sequence"/>
</dbReference>
<proteinExistence type="predicted"/>
<feature type="region of interest" description="Disordered" evidence="1">
    <location>
        <begin position="1"/>
        <end position="30"/>
    </location>
</feature>
<dbReference type="EMBL" id="BGPR01122681">
    <property type="protein sequence ID" value="GBN24869.1"/>
    <property type="molecule type" value="Genomic_DNA"/>
</dbReference>
<name>A0A4Y2I0E0_ARAVE</name>
<evidence type="ECO:0000313" key="4">
    <source>
        <dbReference type="Proteomes" id="UP000499080"/>
    </source>
</evidence>